<gene>
    <name evidence="14" type="ORF">MCOR_23792</name>
</gene>
<dbReference type="SMART" id="SM01057">
    <property type="entry name" value="Carb_anhydrase"/>
    <property type="match status" value="2"/>
</dbReference>
<keyword evidence="7 11" id="KW-0862">Zinc</keyword>
<sequence length="764" mass="89565">MSVIKFVAFHVISALYCSFLVKGDAGNTWGYQDGIPPALWPREYRTCGGRHQSPIDIQTNRIRLNQRLGRFDLSDLNLINNIRLTLKNNGHTAEVDVEGRNSLVVNGGGLPGPYTVKQFHFHWGSQDSRGSEHDINGRFFPMEVGAHNPAFDEIIGHMNDVRHKDDHVDIQAFSLRSLFPRSTDVFYRYYGGLTTPPCYESVIWTIFQEHIQISERQINQFRLLGDRHFRRFRSLSDNFRPTQPLNRRYVYTNDPRGYQYQRQGTFGRQPVLPIAVPNKPFVNRPQIRESEVIFVYIQKVAASIDKLAGNSWGYQDGIPPSQWPIEYRTCGGRRQSPVHIEMKDVVLNEQLGAFDLNDINVINNIRLTLKNNGHTVEVDVEGRNNLLVTGGGLPGPFMVKQFHFHWGSADNRGSEHDISGRYFPMEMHVVTYSARFKMFEEAKNSTDGLAVLAFLFDIGDHNPVFDEMIGHMNDVRHRDDHVEIQTFSLSSLFPRATDVFYRYYGGLTTPPCYESVVWTIFQEHIRISQVQINEFRRLGDRYFRRFRTLSDNFRPTQPISGRYVYTNHPRGLQYRREGSFPRQPLPVSRRVARQPIQNKASRTFIRQPMQNIVARMIPRKQMQRNLILNNQRHQSQRNFTQAILMQQMQRQITRDIQRQLRRNITQEIPRHVIQRQSIRNIGRQQMRRNFTHEISRQPFQTNVERTIPMQFLGRKLRRRLLLVKGKQVCTFILILLFFYLLFTHEQNFIYSQVEGFYEVKTDSQ</sequence>
<dbReference type="PANTHER" id="PTHR18952:SF265">
    <property type="entry name" value="CARBONIC ANHYDRASE"/>
    <property type="match status" value="1"/>
</dbReference>
<dbReference type="GO" id="GO:0004089">
    <property type="term" value="F:carbonate dehydratase activity"/>
    <property type="evidence" value="ECO:0007669"/>
    <property type="project" value="UniProtKB-UniRule"/>
</dbReference>
<dbReference type="Gene3D" id="3.10.200.10">
    <property type="entry name" value="Alpha carbonic anhydrase"/>
    <property type="match status" value="3"/>
</dbReference>
<dbReference type="InterPro" id="IPR023561">
    <property type="entry name" value="Carbonic_anhydrase_a-class"/>
</dbReference>
<dbReference type="InterPro" id="IPR001148">
    <property type="entry name" value="CA_dom"/>
</dbReference>
<dbReference type="EC" id="4.2.1.1" evidence="4 11"/>
<dbReference type="FunFam" id="3.10.200.10:FF:000003">
    <property type="entry name" value="Carbonic anhydrase 12"/>
    <property type="match status" value="1"/>
</dbReference>
<evidence type="ECO:0000313" key="15">
    <source>
        <dbReference type="Proteomes" id="UP000507470"/>
    </source>
</evidence>
<keyword evidence="9 11" id="KW-0456">Lyase</keyword>
<name>A0A6J8BYR6_MYTCO</name>
<dbReference type="OrthoDB" id="429145at2759"/>
<keyword evidence="6 11" id="KW-0479">Metal-binding</keyword>
<comment type="cofactor">
    <cofactor evidence="11">
        <name>Zn(2+)</name>
        <dbReference type="ChEBI" id="CHEBI:29105"/>
    </cofactor>
</comment>
<organism evidence="14 15">
    <name type="scientific">Mytilus coruscus</name>
    <name type="common">Sea mussel</name>
    <dbReference type="NCBI Taxonomy" id="42192"/>
    <lineage>
        <taxon>Eukaryota</taxon>
        <taxon>Metazoa</taxon>
        <taxon>Spiralia</taxon>
        <taxon>Lophotrochozoa</taxon>
        <taxon>Mollusca</taxon>
        <taxon>Bivalvia</taxon>
        <taxon>Autobranchia</taxon>
        <taxon>Pteriomorphia</taxon>
        <taxon>Mytilida</taxon>
        <taxon>Mytiloidea</taxon>
        <taxon>Mytilidae</taxon>
        <taxon>Mytilinae</taxon>
        <taxon>Mytilus</taxon>
    </lineage>
</organism>
<evidence type="ECO:0000256" key="10">
    <source>
        <dbReference type="ARBA" id="ARBA00048348"/>
    </source>
</evidence>
<comment type="function">
    <text evidence="1 11">Reversible hydration of carbon dioxide.</text>
</comment>
<protein>
    <recommendedName>
        <fullName evidence="4 11">Carbonic anhydrase</fullName>
        <ecNumber evidence="4 11">4.2.1.1</ecNumber>
    </recommendedName>
</protein>
<evidence type="ECO:0000256" key="3">
    <source>
        <dbReference type="ARBA" id="ARBA00010718"/>
    </source>
</evidence>
<dbReference type="SUPFAM" id="SSF51069">
    <property type="entry name" value="Carbonic anhydrase"/>
    <property type="match status" value="2"/>
</dbReference>
<keyword evidence="11" id="KW-0732">Signal</keyword>
<evidence type="ECO:0000256" key="5">
    <source>
        <dbReference type="ARBA" id="ARBA00022525"/>
    </source>
</evidence>
<dbReference type="AlphaFoldDB" id="A0A6J8BYR6"/>
<dbReference type="Pfam" id="PF00194">
    <property type="entry name" value="Carb_anhydrase"/>
    <property type="match status" value="3"/>
</dbReference>
<evidence type="ECO:0000256" key="2">
    <source>
        <dbReference type="ARBA" id="ARBA00004613"/>
    </source>
</evidence>
<dbReference type="PANTHER" id="PTHR18952">
    <property type="entry name" value="CARBONIC ANHYDRASE"/>
    <property type="match status" value="1"/>
</dbReference>
<evidence type="ECO:0000256" key="12">
    <source>
        <dbReference type="SAM" id="Phobius"/>
    </source>
</evidence>
<evidence type="ECO:0000256" key="1">
    <source>
        <dbReference type="ARBA" id="ARBA00002904"/>
    </source>
</evidence>
<dbReference type="EMBL" id="CACVKT020004176">
    <property type="protein sequence ID" value="CAC5388536.1"/>
    <property type="molecule type" value="Genomic_DNA"/>
</dbReference>
<dbReference type="InterPro" id="IPR036398">
    <property type="entry name" value="CA_dom_sf"/>
</dbReference>
<evidence type="ECO:0000256" key="11">
    <source>
        <dbReference type="RuleBase" id="RU367011"/>
    </source>
</evidence>
<proteinExistence type="inferred from homology"/>
<comment type="similarity">
    <text evidence="3 11">Belongs to the alpha-carbonic anhydrase family.</text>
</comment>
<keyword evidence="5" id="KW-0964">Secreted</keyword>
<feature type="domain" description="Alpha-carbonic anhydrase" evidence="13">
    <location>
        <begin position="310"/>
        <end position="568"/>
    </location>
</feature>
<dbReference type="GO" id="GO:0008270">
    <property type="term" value="F:zinc ion binding"/>
    <property type="evidence" value="ECO:0007669"/>
    <property type="project" value="UniProtKB-UniRule"/>
</dbReference>
<evidence type="ECO:0000256" key="4">
    <source>
        <dbReference type="ARBA" id="ARBA00012925"/>
    </source>
</evidence>
<accession>A0A6J8BYR6</accession>
<dbReference type="GO" id="GO:0005576">
    <property type="term" value="C:extracellular region"/>
    <property type="evidence" value="ECO:0007669"/>
    <property type="project" value="UniProtKB-SubCell"/>
</dbReference>
<reference evidence="14 15" key="1">
    <citation type="submission" date="2020-06" db="EMBL/GenBank/DDBJ databases">
        <authorList>
            <person name="Li R."/>
            <person name="Bekaert M."/>
        </authorList>
    </citation>
    <scope>NUCLEOTIDE SEQUENCE [LARGE SCALE GENOMIC DNA]</scope>
    <source>
        <strain evidence="15">wild</strain>
    </source>
</reference>
<evidence type="ECO:0000256" key="6">
    <source>
        <dbReference type="ARBA" id="ARBA00022723"/>
    </source>
</evidence>
<keyword evidence="12" id="KW-1133">Transmembrane helix</keyword>
<feature type="chain" id="PRO_5027151665" description="Carbonic anhydrase" evidence="11">
    <location>
        <begin position="26"/>
        <end position="764"/>
    </location>
</feature>
<feature type="transmembrane region" description="Helical" evidence="12">
    <location>
        <begin position="721"/>
        <end position="742"/>
    </location>
</feature>
<keyword evidence="8" id="KW-0325">Glycoprotein</keyword>
<evidence type="ECO:0000259" key="13">
    <source>
        <dbReference type="PROSITE" id="PS51144"/>
    </source>
</evidence>
<keyword evidence="12" id="KW-0812">Transmembrane</keyword>
<comment type="catalytic activity">
    <reaction evidence="10 11">
        <text>hydrogencarbonate + H(+) = CO2 + H2O</text>
        <dbReference type="Rhea" id="RHEA:10748"/>
        <dbReference type="ChEBI" id="CHEBI:15377"/>
        <dbReference type="ChEBI" id="CHEBI:15378"/>
        <dbReference type="ChEBI" id="CHEBI:16526"/>
        <dbReference type="ChEBI" id="CHEBI:17544"/>
        <dbReference type="EC" id="4.2.1.1"/>
    </reaction>
</comment>
<dbReference type="PROSITE" id="PS00162">
    <property type="entry name" value="ALPHA_CA_1"/>
    <property type="match status" value="1"/>
</dbReference>
<comment type="subcellular location">
    <subcellularLocation>
        <location evidence="2">Secreted</location>
    </subcellularLocation>
</comment>
<keyword evidence="12" id="KW-0472">Membrane</keyword>
<dbReference type="PROSITE" id="PS51144">
    <property type="entry name" value="ALPHA_CA_2"/>
    <property type="match status" value="2"/>
</dbReference>
<dbReference type="Proteomes" id="UP000507470">
    <property type="component" value="Unassembled WGS sequence"/>
</dbReference>
<dbReference type="InterPro" id="IPR018338">
    <property type="entry name" value="Carbonic_anhydrase_a-class_CS"/>
</dbReference>
<feature type="domain" description="Alpha-carbonic anhydrase" evidence="13">
    <location>
        <begin position="27"/>
        <end position="254"/>
    </location>
</feature>
<evidence type="ECO:0000313" key="14">
    <source>
        <dbReference type="EMBL" id="CAC5388536.1"/>
    </source>
</evidence>
<feature type="signal peptide" evidence="11">
    <location>
        <begin position="1"/>
        <end position="25"/>
    </location>
</feature>
<evidence type="ECO:0000256" key="9">
    <source>
        <dbReference type="ARBA" id="ARBA00023239"/>
    </source>
</evidence>
<evidence type="ECO:0000256" key="7">
    <source>
        <dbReference type="ARBA" id="ARBA00022833"/>
    </source>
</evidence>
<evidence type="ECO:0000256" key="8">
    <source>
        <dbReference type="ARBA" id="ARBA00023180"/>
    </source>
</evidence>
<keyword evidence="15" id="KW-1185">Reference proteome</keyword>
<dbReference type="CDD" id="cd00326">
    <property type="entry name" value="alpha_CA"/>
    <property type="match status" value="2"/>
</dbReference>